<evidence type="ECO:0008006" key="3">
    <source>
        <dbReference type="Google" id="ProtNLM"/>
    </source>
</evidence>
<keyword evidence="2" id="KW-1185">Reference proteome</keyword>
<dbReference type="SUPFAM" id="SSF52540">
    <property type="entry name" value="P-loop containing nucleoside triphosphate hydrolases"/>
    <property type="match status" value="1"/>
</dbReference>
<dbReference type="RefSeq" id="WP_093411621.1">
    <property type="nucleotide sequence ID" value="NZ_FOVL01000040.1"/>
</dbReference>
<gene>
    <name evidence="1" type="ORF">SAMN05660413_03367</name>
</gene>
<dbReference type="STRING" id="287099.SAMN05660413_03367"/>
<accession>A0A1I5DK34</accession>
<dbReference type="Proteomes" id="UP000199153">
    <property type="component" value="Unassembled WGS sequence"/>
</dbReference>
<dbReference type="InterPro" id="IPR016024">
    <property type="entry name" value="ARM-type_fold"/>
</dbReference>
<sequence>MSLEFQNKELDNLKSITAPFLLESDDIPPFERIDAFSFEDLTYFTIKQEINQFGAWEGFDEIVLLGGIKDQGMDCALFIDNEFKGVIQCKHSEKKTRLGKTRFVKEFLKFLLYGIKDGKIQGEIQDFKYYILASGGVTGDTIYLINDFKNNIFKEPELEKWTNDIISQFSTLSSLKSYQNIRRELHLQLLNIQVRQLHEKDISMLLRQPYNLNILSHFFRVKKILAQPNTEESMNGRLALSYKKACQFLHSASFDFEQIPDQFGARQDTHIEREETDKLKSWILSDMPDKKKGIAILEANAGLGKSVVFKDLNKALEARNIPVLAIKADKYYAENRLELAKKLFQAETSFEAVLKALREKHQKIVILVDQLDALSQTLSTNRSFIATYNRLLNDLINYSEVRIIISVRTFDLNYDAELSHYLKPKYTRFSLGALQKKDVQRVLKQYGILKYSDKFLELVSIPNHLNIFCRLRGKALRNLDLLQNLNDLNKALWSDTEERASKQGLKVKQVLFKLAQRMYEQGRITLSSDYLEGYNMEVKFLKSNAILHQDLRGLQFFHQSFYDYVFSRYFIDQKKDLLTYIHEKGQSLYVRPTVKMLLEFLRDSRHEEYIRYVNTILKLKRYRFHLKVLVLNTVATTEVPSDQEKQCFLKTIHPRHQLLDVFMETSFSLPWMEFIFKQTIPERNLNYKLPKLLQIQNFLKQRLRITLAGSKNFDIKSFRRNIIFWFLVKNLSVHPQLIAKFLQDLPETIDQRNDFVQRVLIQVDHWEDEEWLPLFEHFFPFDKEAMKKAPHEANYWFFVILDRMAKYHPDFVIKKLRAVLIEYFHNELHLGTLNYTQKGIIEKLIEYYPIKCFEFLFEIMDEIIENGPKEWIKFLRQSEYYEGLHFRVSGYRKSIPDGDEELYVFLEKLFKTIARKDKLWFDSFYQKHKDTHSIAVLMLILNYLRDFPKKYLHQSFYLINIIHRKNGFLDYDDNFQYICRSLIGKIFGQLEVSDQRVLADMVMSVKHPAEYEVSHYKNDKSHHLKFAGKKEFLFIKAIPLAGLKKHDDLYRRYQELKRKFGEISDKAMDIGGTRTYGVGPPLKESAYIKMDFDHWLRSMQKFNDEYTRDSIDDPSKGGKDEHARKFEEVVKADSDRFYPLVELLFENKDISTVYLIAGLNGLVESNYDPKAILKIFKELIKRELHLVQVLRLIRMSRYLISEECIDTEVFSYLNELALNHEDPTRPYNPDNPLADSSQTVRSAATIAIMLCSYHRGWKEQIFKVVENSAKDPFESVRVGVLSQLAYLNQLDIYRAFEIFREITDTNDVQVLKNAMWSADYYLNRFFHEMRPFFDKIITYPGLHENGMVLVTKCWLFYEDSPATDELMERSLNAGDKALGAILHTVEENLFSEKPYNRKCQELLLQLLNFSSEELSRRFSGLILRKIKPEKFKVMESFLYAYVKSEHIEQEPRYFIQLLKEASKDHPESCLTLLEQCIDVKHHDIRKSGYLGQEPIQAVLAIFSAISKSDEIFKKNKDRVLDLFDTLLKDKQYRSRALVAIDTL</sequence>
<proteinExistence type="predicted"/>
<dbReference type="Gene3D" id="3.40.50.300">
    <property type="entry name" value="P-loop containing nucleotide triphosphate hydrolases"/>
    <property type="match status" value="1"/>
</dbReference>
<organism evidence="1 2">
    <name type="scientific">Salegentibacter flavus</name>
    <dbReference type="NCBI Taxonomy" id="287099"/>
    <lineage>
        <taxon>Bacteria</taxon>
        <taxon>Pseudomonadati</taxon>
        <taxon>Bacteroidota</taxon>
        <taxon>Flavobacteriia</taxon>
        <taxon>Flavobacteriales</taxon>
        <taxon>Flavobacteriaceae</taxon>
        <taxon>Salegentibacter</taxon>
    </lineage>
</organism>
<evidence type="ECO:0000313" key="2">
    <source>
        <dbReference type="Proteomes" id="UP000199153"/>
    </source>
</evidence>
<dbReference type="InterPro" id="IPR027417">
    <property type="entry name" value="P-loop_NTPase"/>
</dbReference>
<protein>
    <recommendedName>
        <fullName evidence="3">ATPase family associated with various cellular activities (AAA)</fullName>
    </recommendedName>
</protein>
<evidence type="ECO:0000313" key="1">
    <source>
        <dbReference type="EMBL" id="SFN99497.1"/>
    </source>
</evidence>
<dbReference type="EMBL" id="FOVL01000040">
    <property type="protein sequence ID" value="SFN99497.1"/>
    <property type="molecule type" value="Genomic_DNA"/>
</dbReference>
<reference evidence="1 2" key="1">
    <citation type="submission" date="2016-10" db="EMBL/GenBank/DDBJ databases">
        <authorList>
            <person name="de Groot N.N."/>
        </authorList>
    </citation>
    <scope>NUCLEOTIDE SEQUENCE [LARGE SCALE GENOMIC DNA]</scope>
    <source>
        <strain evidence="1 2">DSM 17794</strain>
    </source>
</reference>
<dbReference type="SUPFAM" id="SSF48371">
    <property type="entry name" value="ARM repeat"/>
    <property type="match status" value="1"/>
</dbReference>
<name>A0A1I5DK34_9FLAO</name>
<dbReference type="OrthoDB" id="811374at2"/>